<name>A0A9D2RHA2_9FIRM</name>
<dbReference type="Gene3D" id="3.60.21.10">
    <property type="match status" value="1"/>
</dbReference>
<dbReference type="AlphaFoldDB" id="A0A9D2RHA2"/>
<dbReference type="GO" id="GO:0009245">
    <property type="term" value="P:lipid A biosynthetic process"/>
    <property type="evidence" value="ECO:0007669"/>
    <property type="project" value="TreeGrafter"/>
</dbReference>
<sequence>MELLAVLFILVLIVVIAAAVEIHRELHHFCVTEYTVTGPKLTGLKDDATIVFLSDLHNCTYGRDNDALLQAVRNAGPDLILIGGDMLVGKEDTDFQPALDLIKRLPEIAPVCYALGNHEGRLKEEPDIYGHVYDRYKADVEISGICFLENKTAYADCKGVKVAISGLELPVQTYKKFQKSRITPDTIEDFLGSSRTVADGAFAILLAHNPAYMDAYLGWGADLVLSGHLHGGLVRIPGFGGIVTPQGFLFPKYSGEMTREGDQTVIVSRGLGTHTLNIRLFNMPELIVIRLKKTL</sequence>
<evidence type="ECO:0000313" key="4">
    <source>
        <dbReference type="EMBL" id="HJD42321.1"/>
    </source>
</evidence>
<evidence type="ECO:0000259" key="3">
    <source>
        <dbReference type="Pfam" id="PF00149"/>
    </source>
</evidence>
<keyword evidence="2" id="KW-0378">Hydrolase</keyword>
<evidence type="ECO:0000256" key="1">
    <source>
        <dbReference type="ARBA" id="ARBA00022723"/>
    </source>
</evidence>
<dbReference type="GO" id="GO:0046872">
    <property type="term" value="F:metal ion binding"/>
    <property type="evidence" value="ECO:0007669"/>
    <property type="project" value="UniProtKB-KW"/>
</dbReference>
<dbReference type="Proteomes" id="UP000823909">
    <property type="component" value="Unassembled WGS sequence"/>
</dbReference>
<dbReference type="EMBL" id="DWUU01000028">
    <property type="protein sequence ID" value="HJD42321.1"/>
    <property type="molecule type" value="Genomic_DNA"/>
</dbReference>
<dbReference type="InterPro" id="IPR051158">
    <property type="entry name" value="Metallophosphoesterase_sf"/>
</dbReference>
<protein>
    <submittedName>
        <fullName evidence="4">Metallophosphoesterase</fullName>
    </submittedName>
</protein>
<reference evidence="4" key="1">
    <citation type="journal article" date="2021" name="PeerJ">
        <title>Extensive microbial diversity within the chicken gut microbiome revealed by metagenomics and culture.</title>
        <authorList>
            <person name="Gilroy R."/>
            <person name="Ravi A."/>
            <person name="Getino M."/>
            <person name="Pursley I."/>
            <person name="Horton D.L."/>
            <person name="Alikhan N.F."/>
            <person name="Baker D."/>
            <person name="Gharbi K."/>
            <person name="Hall N."/>
            <person name="Watson M."/>
            <person name="Adriaenssens E.M."/>
            <person name="Foster-Nyarko E."/>
            <person name="Jarju S."/>
            <person name="Secka A."/>
            <person name="Antonio M."/>
            <person name="Oren A."/>
            <person name="Chaudhuri R.R."/>
            <person name="La Ragione R."/>
            <person name="Hildebrand F."/>
            <person name="Pallen M.J."/>
        </authorList>
    </citation>
    <scope>NUCLEOTIDE SEQUENCE</scope>
    <source>
        <strain evidence="4">ChiBcec15-3976</strain>
    </source>
</reference>
<dbReference type="SUPFAM" id="SSF56300">
    <property type="entry name" value="Metallo-dependent phosphatases"/>
    <property type="match status" value="1"/>
</dbReference>
<proteinExistence type="predicted"/>
<organism evidence="4 5">
    <name type="scientific">Candidatus Mediterraneibacter quadrami</name>
    <dbReference type="NCBI Taxonomy" id="2838684"/>
    <lineage>
        <taxon>Bacteria</taxon>
        <taxon>Bacillati</taxon>
        <taxon>Bacillota</taxon>
        <taxon>Clostridia</taxon>
        <taxon>Lachnospirales</taxon>
        <taxon>Lachnospiraceae</taxon>
        <taxon>Mediterraneibacter</taxon>
    </lineage>
</organism>
<reference evidence="4" key="2">
    <citation type="submission" date="2021-04" db="EMBL/GenBank/DDBJ databases">
        <authorList>
            <person name="Gilroy R."/>
        </authorList>
    </citation>
    <scope>NUCLEOTIDE SEQUENCE</scope>
    <source>
        <strain evidence="4">ChiBcec15-3976</strain>
    </source>
</reference>
<gene>
    <name evidence="4" type="ORF">H9910_04850</name>
</gene>
<dbReference type="InterPro" id="IPR029052">
    <property type="entry name" value="Metallo-depent_PP-like"/>
</dbReference>
<dbReference type="Pfam" id="PF00149">
    <property type="entry name" value="Metallophos"/>
    <property type="match status" value="1"/>
</dbReference>
<dbReference type="PANTHER" id="PTHR31302:SF31">
    <property type="entry name" value="PHOSPHODIESTERASE YAEI"/>
    <property type="match status" value="1"/>
</dbReference>
<dbReference type="PANTHER" id="PTHR31302">
    <property type="entry name" value="TRANSMEMBRANE PROTEIN WITH METALLOPHOSPHOESTERASE DOMAIN-RELATED"/>
    <property type="match status" value="1"/>
</dbReference>
<evidence type="ECO:0000256" key="2">
    <source>
        <dbReference type="ARBA" id="ARBA00022801"/>
    </source>
</evidence>
<dbReference type="InterPro" id="IPR004843">
    <property type="entry name" value="Calcineurin-like_PHP"/>
</dbReference>
<accession>A0A9D2RHA2</accession>
<keyword evidence="1" id="KW-0479">Metal-binding</keyword>
<feature type="domain" description="Calcineurin-like phosphoesterase" evidence="3">
    <location>
        <begin position="49"/>
        <end position="231"/>
    </location>
</feature>
<comment type="caution">
    <text evidence="4">The sequence shown here is derived from an EMBL/GenBank/DDBJ whole genome shotgun (WGS) entry which is preliminary data.</text>
</comment>
<dbReference type="GO" id="GO:0016020">
    <property type="term" value="C:membrane"/>
    <property type="evidence" value="ECO:0007669"/>
    <property type="project" value="GOC"/>
</dbReference>
<dbReference type="GO" id="GO:0008758">
    <property type="term" value="F:UDP-2,3-diacylglucosamine hydrolase activity"/>
    <property type="evidence" value="ECO:0007669"/>
    <property type="project" value="TreeGrafter"/>
</dbReference>
<evidence type="ECO:0000313" key="5">
    <source>
        <dbReference type="Proteomes" id="UP000823909"/>
    </source>
</evidence>